<dbReference type="InterPro" id="IPR029044">
    <property type="entry name" value="Nucleotide-diphossugar_trans"/>
</dbReference>
<gene>
    <name evidence="2" type="ORF">SAMN05444276_10539</name>
</gene>
<evidence type="ECO:0000313" key="3">
    <source>
        <dbReference type="Proteomes" id="UP000182944"/>
    </source>
</evidence>
<organism evidence="2 3">
    <name type="scientific">Paracoccus sanguinis</name>
    <dbReference type="NCBI Taxonomy" id="1545044"/>
    <lineage>
        <taxon>Bacteria</taxon>
        <taxon>Pseudomonadati</taxon>
        <taxon>Pseudomonadota</taxon>
        <taxon>Alphaproteobacteria</taxon>
        <taxon>Rhodobacterales</taxon>
        <taxon>Paracoccaceae</taxon>
        <taxon>Paracoccus</taxon>
    </lineage>
</organism>
<dbReference type="AlphaFoldDB" id="A0A1H3B1A5"/>
<dbReference type="EMBL" id="FNNA01000005">
    <property type="protein sequence ID" value="SDX35478.1"/>
    <property type="molecule type" value="Genomic_DNA"/>
</dbReference>
<evidence type="ECO:0000313" key="2">
    <source>
        <dbReference type="EMBL" id="SDX35478.1"/>
    </source>
</evidence>
<accession>A0A1H3B1A5</accession>
<dbReference type="InterPro" id="IPR001173">
    <property type="entry name" value="Glyco_trans_2-like"/>
</dbReference>
<keyword evidence="2" id="KW-0808">Transferase</keyword>
<name>A0A1H3B1A5_9RHOB</name>
<evidence type="ECO:0000259" key="1">
    <source>
        <dbReference type="Pfam" id="PF00535"/>
    </source>
</evidence>
<dbReference type="Gene3D" id="3.90.550.10">
    <property type="entry name" value="Spore Coat Polysaccharide Biosynthesis Protein SpsA, Chain A"/>
    <property type="match status" value="1"/>
</dbReference>
<feature type="domain" description="Glycosyltransferase 2-like" evidence="1">
    <location>
        <begin position="18"/>
        <end position="121"/>
    </location>
</feature>
<keyword evidence="3" id="KW-1185">Reference proteome</keyword>
<dbReference type="GO" id="GO:0016740">
    <property type="term" value="F:transferase activity"/>
    <property type="evidence" value="ECO:0007669"/>
    <property type="project" value="UniProtKB-KW"/>
</dbReference>
<proteinExistence type="predicted"/>
<dbReference type="STRING" id="1545044.SAMN05444276_10539"/>
<sequence>MTGTGMPETRSPPPGVVLLALYQGERFLGAQLDSIAAQEVPWRLVVSDDGSTDAGPGMVRGFADAHPGRVTLTRGPGQGAAANFRALLAGVPEGAGWAALADQDDVWRPGKLTRALAALAAVPAGRPALYCSRVTLCDPALRPIGASRPPYPPSFRHALVQNLVQGNTAVLNPAALALVRAAEPLTPPVVMHDWWLYQLVTGAGGTVILDPAETVLYRQHEGNVVGGNAGPRARLESFTRMLGGGHRAWGAQTLAALTPVRHLLTDENRRVLDAFTALHHGEMADRLVAMARGGFRRQGPVSQAALWLAAALGRL</sequence>
<protein>
    <submittedName>
        <fullName evidence="2">Glycosyl transferase family 2</fullName>
    </submittedName>
</protein>
<dbReference type="Pfam" id="PF00535">
    <property type="entry name" value="Glycos_transf_2"/>
    <property type="match status" value="1"/>
</dbReference>
<dbReference type="SUPFAM" id="SSF53448">
    <property type="entry name" value="Nucleotide-diphospho-sugar transferases"/>
    <property type="match status" value="1"/>
</dbReference>
<dbReference type="Proteomes" id="UP000182944">
    <property type="component" value="Unassembled WGS sequence"/>
</dbReference>
<reference evidence="3" key="1">
    <citation type="submission" date="2016-10" db="EMBL/GenBank/DDBJ databases">
        <authorList>
            <person name="Varghese N."/>
            <person name="Submissions S."/>
        </authorList>
    </citation>
    <scope>NUCLEOTIDE SEQUENCE [LARGE SCALE GENOMIC DNA]</scope>
    <source>
        <strain evidence="3">DSM 29303</strain>
    </source>
</reference>